<sequence length="315" mass="35488">MGPLTWLPVLDKAEELILTMTALDSSYGLDTYDYDLGPYLPSLRRLRFHFLRLGVVQLGMVLQSFPLVDTLVLSHLLRFIPFARPPQPPGSPLLAPPELLRELDLRWVPCSTVRRVSEWMLRHPRPENLQVLSLKIGFYAFGHAQCLLDKFGPLCLVDLNIEINIFVFEGVKRDVDTQMDPLLTRCTELRTLRIAITSYRESSAMEYAPRAVACANAALSSVASPGLETIVIEAQEYVDPDSTDILEQLDWGSLAKTLRKPTFARLSKVIIKGTHFSDDFLASLKEKCSELFSRELLSLVTTRVSTSPLWLKEAA</sequence>
<organism evidence="1 2">
    <name type="scientific">Fomitopsis schrenkii</name>
    <name type="common">Brown rot fungus</name>
    <dbReference type="NCBI Taxonomy" id="2126942"/>
    <lineage>
        <taxon>Eukaryota</taxon>
        <taxon>Fungi</taxon>
        <taxon>Dikarya</taxon>
        <taxon>Basidiomycota</taxon>
        <taxon>Agaricomycotina</taxon>
        <taxon>Agaricomycetes</taxon>
        <taxon>Polyporales</taxon>
        <taxon>Fomitopsis</taxon>
    </lineage>
</organism>
<dbReference type="OrthoDB" id="2788229at2759"/>
<dbReference type="InParanoid" id="S8FGN9"/>
<accession>S8FGN9</accession>
<evidence type="ECO:0008006" key="3">
    <source>
        <dbReference type="Google" id="ProtNLM"/>
    </source>
</evidence>
<reference evidence="1 2" key="1">
    <citation type="journal article" date="2012" name="Science">
        <title>The Paleozoic origin of enzymatic lignin decomposition reconstructed from 31 fungal genomes.</title>
        <authorList>
            <person name="Floudas D."/>
            <person name="Binder M."/>
            <person name="Riley R."/>
            <person name="Barry K."/>
            <person name="Blanchette R.A."/>
            <person name="Henrissat B."/>
            <person name="Martinez A.T."/>
            <person name="Otillar R."/>
            <person name="Spatafora J.W."/>
            <person name="Yadav J.S."/>
            <person name="Aerts A."/>
            <person name="Benoit I."/>
            <person name="Boyd A."/>
            <person name="Carlson A."/>
            <person name="Copeland A."/>
            <person name="Coutinho P.M."/>
            <person name="de Vries R.P."/>
            <person name="Ferreira P."/>
            <person name="Findley K."/>
            <person name="Foster B."/>
            <person name="Gaskell J."/>
            <person name="Glotzer D."/>
            <person name="Gorecki P."/>
            <person name="Heitman J."/>
            <person name="Hesse C."/>
            <person name="Hori C."/>
            <person name="Igarashi K."/>
            <person name="Jurgens J.A."/>
            <person name="Kallen N."/>
            <person name="Kersten P."/>
            <person name="Kohler A."/>
            <person name="Kuees U."/>
            <person name="Kumar T.K.A."/>
            <person name="Kuo A."/>
            <person name="LaButti K."/>
            <person name="Larrondo L.F."/>
            <person name="Lindquist E."/>
            <person name="Ling A."/>
            <person name="Lombard V."/>
            <person name="Lucas S."/>
            <person name="Lundell T."/>
            <person name="Martin R."/>
            <person name="McLaughlin D.J."/>
            <person name="Morgenstern I."/>
            <person name="Morin E."/>
            <person name="Murat C."/>
            <person name="Nagy L.G."/>
            <person name="Nolan M."/>
            <person name="Ohm R.A."/>
            <person name="Patyshakuliyeva A."/>
            <person name="Rokas A."/>
            <person name="Ruiz-Duenas F.J."/>
            <person name="Sabat G."/>
            <person name="Salamov A."/>
            <person name="Samejima M."/>
            <person name="Schmutz J."/>
            <person name="Slot J.C."/>
            <person name="St John F."/>
            <person name="Stenlid J."/>
            <person name="Sun H."/>
            <person name="Sun S."/>
            <person name="Syed K."/>
            <person name="Tsang A."/>
            <person name="Wiebenga A."/>
            <person name="Young D."/>
            <person name="Pisabarro A."/>
            <person name="Eastwood D.C."/>
            <person name="Martin F."/>
            <person name="Cullen D."/>
            <person name="Grigoriev I.V."/>
            <person name="Hibbett D.S."/>
        </authorList>
    </citation>
    <scope>NUCLEOTIDE SEQUENCE</scope>
    <source>
        <strain evidence="2">FP-58527</strain>
    </source>
</reference>
<name>S8FGN9_FOMSC</name>
<dbReference type="EMBL" id="KE504175">
    <property type="protein sequence ID" value="EPS97564.1"/>
    <property type="molecule type" value="Genomic_DNA"/>
</dbReference>
<protein>
    <recommendedName>
        <fullName evidence="3">F-box domain-containing protein</fullName>
    </recommendedName>
</protein>
<keyword evidence="2" id="KW-1185">Reference proteome</keyword>
<dbReference type="Proteomes" id="UP000015241">
    <property type="component" value="Unassembled WGS sequence"/>
</dbReference>
<gene>
    <name evidence="1" type="ORF">FOMPIDRAFT_69575</name>
</gene>
<proteinExistence type="predicted"/>
<evidence type="ECO:0000313" key="2">
    <source>
        <dbReference type="Proteomes" id="UP000015241"/>
    </source>
</evidence>
<dbReference type="AlphaFoldDB" id="S8FGN9"/>
<dbReference type="HOGENOM" id="CLU_882895_0_0_1"/>
<evidence type="ECO:0000313" key="1">
    <source>
        <dbReference type="EMBL" id="EPS97564.1"/>
    </source>
</evidence>